<dbReference type="EMBL" id="KL363193">
    <property type="protein sequence ID" value="KFD56482.1"/>
    <property type="molecule type" value="Genomic_DNA"/>
</dbReference>
<evidence type="ECO:0000313" key="3">
    <source>
        <dbReference type="Proteomes" id="UP000030764"/>
    </source>
</evidence>
<dbReference type="Proteomes" id="UP000030758">
    <property type="component" value="Unassembled WGS sequence"/>
</dbReference>
<organism evidence="2">
    <name type="scientific">Trichuris suis</name>
    <name type="common">pig whipworm</name>
    <dbReference type="NCBI Taxonomy" id="68888"/>
    <lineage>
        <taxon>Eukaryota</taxon>
        <taxon>Metazoa</taxon>
        <taxon>Ecdysozoa</taxon>
        <taxon>Nematoda</taxon>
        <taxon>Enoplea</taxon>
        <taxon>Dorylaimia</taxon>
        <taxon>Trichinellida</taxon>
        <taxon>Trichuridae</taxon>
        <taxon>Trichuris</taxon>
    </lineage>
</organism>
<dbReference type="Proteomes" id="UP000030764">
    <property type="component" value="Unassembled WGS sequence"/>
</dbReference>
<dbReference type="EMBL" id="KL367484">
    <property type="protein sequence ID" value="KFD71009.1"/>
    <property type="molecule type" value="Genomic_DNA"/>
</dbReference>
<sequence length="187" mass="21702">MENRAECAGCLRCLRPAEWIPSQTVFARTVLCSSEPTREYIQGTTSSFAPKRVMRYTKRECYVKAITSPYFTTRNRNRYSTKTIVESKVALRENISQHGPTKPSMGQARPARLRHDVEGFTDYGRQLKITDYMPHCNNCAHRRVHREEATGSLDGNLHTRPWEPPIRKEPFNRQAIPMDPFDFTYCL</sequence>
<protein>
    <submittedName>
        <fullName evidence="2">Uncharacterized protein</fullName>
    </submittedName>
</protein>
<gene>
    <name evidence="1" type="ORF">M513_02586</name>
    <name evidence="2" type="ORF">M514_02586</name>
</gene>
<accession>A0A085NNG3</accession>
<proteinExistence type="predicted"/>
<keyword evidence="3" id="KW-1185">Reference proteome</keyword>
<evidence type="ECO:0000313" key="1">
    <source>
        <dbReference type="EMBL" id="KFD56482.1"/>
    </source>
</evidence>
<evidence type="ECO:0000313" key="2">
    <source>
        <dbReference type="EMBL" id="KFD71009.1"/>
    </source>
</evidence>
<reference evidence="2 3" key="1">
    <citation type="journal article" date="2014" name="Nat. Genet.">
        <title>Genome and transcriptome of the porcine whipworm Trichuris suis.</title>
        <authorList>
            <person name="Jex A.R."/>
            <person name="Nejsum P."/>
            <person name="Schwarz E.M."/>
            <person name="Hu L."/>
            <person name="Young N.D."/>
            <person name="Hall R.S."/>
            <person name="Korhonen P.K."/>
            <person name="Liao S."/>
            <person name="Thamsborg S."/>
            <person name="Xia J."/>
            <person name="Xu P."/>
            <person name="Wang S."/>
            <person name="Scheerlinck J.P."/>
            <person name="Hofmann A."/>
            <person name="Sternberg P.W."/>
            <person name="Wang J."/>
            <person name="Gasser R.B."/>
        </authorList>
    </citation>
    <scope>NUCLEOTIDE SEQUENCE [LARGE SCALE GENOMIC DNA]</scope>
    <source>
        <strain evidence="2">DCEP-RM93F</strain>
        <strain evidence="1">DCEP-RM93M</strain>
    </source>
</reference>
<dbReference type="AlphaFoldDB" id="A0A085NNG3"/>
<name>A0A085NNG3_9BILA</name>